<accession>A0A3S5CJD4</accession>
<evidence type="ECO:0000313" key="1">
    <source>
        <dbReference type="EMBL" id="VEL13060.1"/>
    </source>
</evidence>
<proteinExistence type="predicted"/>
<dbReference type="EMBL" id="CAAALY010016658">
    <property type="protein sequence ID" value="VEL13060.1"/>
    <property type="molecule type" value="Genomic_DNA"/>
</dbReference>
<evidence type="ECO:0000313" key="2">
    <source>
        <dbReference type="Proteomes" id="UP000784294"/>
    </source>
</evidence>
<sequence>MTACCGDVCQGGTDERLAQVDLGRRTVSRRLLHTMQQFSLRGNPLWFPVRPFQHFLSIELTFAMEIIITPTQ</sequence>
<name>A0A3S5CJD4_9PLAT</name>
<protein>
    <submittedName>
        <fullName evidence="1">Uncharacterized protein</fullName>
    </submittedName>
</protein>
<organism evidence="1 2">
    <name type="scientific">Protopolystoma xenopodis</name>
    <dbReference type="NCBI Taxonomy" id="117903"/>
    <lineage>
        <taxon>Eukaryota</taxon>
        <taxon>Metazoa</taxon>
        <taxon>Spiralia</taxon>
        <taxon>Lophotrochozoa</taxon>
        <taxon>Platyhelminthes</taxon>
        <taxon>Monogenea</taxon>
        <taxon>Polyopisthocotylea</taxon>
        <taxon>Polystomatidea</taxon>
        <taxon>Polystomatidae</taxon>
        <taxon>Protopolystoma</taxon>
    </lineage>
</organism>
<dbReference type="AlphaFoldDB" id="A0A3S5CJD4"/>
<comment type="caution">
    <text evidence="1">The sequence shown here is derived from an EMBL/GenBank/DDBJ whole genome shotgun (WGS) entry which is preliminary data.</text>
</comment>
<reference evidence="1" key="1">
    <citation type="submission" date="2018-11" db="EMBL/GenBank/DDBJ databases">
        <authorList>
            <consortium name="Pathogen Informatics"/>
        </authorList>
    </citation>
    <scope>NUCLEOTIDE SEQUENCE</scope>
</reference>
<gene>
    <name evidence="1" type="ORF">PXEA_LOCUS6500</name>
</gene>
<keyword evidence="2" id="KW-1185">Reference proteome</keyword>
<dbReference type="Proteomes" id="UP000784294">
    <property type="component" value="Unassembled WGS sequence"/>
</dbReference>